<keyword evidence="4" id="KW-0145">Chemotaxis</keyword>
<dbReference type="EC" id="3.1.1.61" evidence="2"/>
<keyword evidence="1 4" id="KW-0378">Hydrolase</keyword>
<sequence>MRNLIVIGASAGGIPAINTVINELPSELDAAVLVVMHVSQKSNSTTIAAGFQRHTALVCSVAKDGALLKKGHLFVAPPGQHLLVKNDRLKLTNGPHENKYRPSIDVLFRSAAVNYGHRTIGIILTGLFEDGTSGMHAIKSSGGICIVQDPVEAQFSDMPLSVLNKIKVDYLARLSKIPEIITEIINLPLPPAKPIPRELQIEAEITEKMMSDLDDMKKIGEHSDFVCPDCGGGLWALKNDPVHRYRCHTGHVFTEKLLHDLQDQKIEESIWVSLRMLEEKENLLLLMTKRNNGNGQSEVSGFKDDRLSNIQKHIASLKALLKVLNQDLHNPPPKMDQ</sequence>
<comment type="catalytic activity">
    <reaction evidence="3">
        <text>[protein]-L-glutamate 5-O-methyl ester + H2O = L-glutamyl-[protein] + methanol + H(+)</text>
        <dbReference type="Rhea" id="RHEA:23236"/>
        <dbReference type="Rhea" id="RHEA-COMP:10208"/>
        <dbReference type="Rhea" id="RHEA-COMP:10311"/>
        <dbReference type="ChEBI" id="CHEBI:15377"/>
        <dbReference type="ChEBI" id="CHEBI:15378"/>
        <dbReference type="ChEBI" id="CHEBI:17790"/>
        <dbReference type="ChEBI" id="CHEBI:29973"/>
        <dbReference type="ChEBI" id="CHEBI:82795"/>
        <dbReference type="EC" id="3.1.1.61"/>
    </reaction>
</comment>
<evidence type="ECO:0000256" key="4">
    <source>
        <dbReference type="PROSITE-ProRule" id="PRU00050"/>
    </source>
</evidence>
<evidence type="ECO:0000256" key="2">
    <source>
        <dbReference type="ARBA" id="ARBA00039140"/>
    </source>
</evidence>
<evidence type="ECO:0000313" key="7">
    <source>
        <dbReference type="Proteomes" id="UP000703674"/>
    </source>
</evidence>
<feature type="active site" evidence="4">
    <location>
        <position position="130"/>
    </location>
</feature>
<evidence type="ECO:0000256" key="1">
    <source>
        <dbReference type="ARBA" id="ARBA00022801"/>
    </source>
</evidence>
<gene>
    <name evidence="6" type="ORF">HC175_01275</name>
</gene>
<dbReference type="InterPro" id="IPR013087">
    <property type="entry name" value="Znf_C2H2_type"/>
</dbReference>
<dbReference type="InterPro" id="IPR011247">
    <property type="entry name" value="Chemotax_prot-Glu_Me-esterase"/>
</dbReference>
<proteinExistence type="predicted"/>
<evidence type="ECO:0000256" key="3">
    <source>
        <dbReference type="ARBA" id="ARBA00048267"/>
    </source>
</evidence>
<feature type="active site" evidence="4">
    <location>
        <position position="10"/>
    </location>
</feature>
<feature type="active site" evidence="4">
    <location>
        <position position="37"/>
    </location>
</feature>
<accession>A0ABX1CTD3</accession>
<keyword evidence="7" id="KW-1185">Reference proteome</keyword>
<dbReference type="PANTHER" id="PTHR42872:SF6">
    <property type="entry name" value="PROTEIN-GLUTAMATE METHYLESTERASE_PROTEIN-GLUTAMINE GLUTAMINASE"/>
    <property type="match status" value="1"/>
</dbReference>
<dbReference type="PANTHER" id="PTHR42872">
    <property type="entry name" value="PROTEIN-GLUTAMATE METHYLESTERASE/PROTEIN-GLUTAMINE GLUTAMINASE"/>
    <property type="match status" value="1"/>
</dbReference>
<dbReference type="PROSITE" id="PS50122">
    <property type="entry name" value="CHEB"/>
    <property type="match status" value="1"/>
</dbReference>
<dbReference type="PIRSF" id="PIRSF036461">
    <property type="entry name" value="Chmtx_methlestr"/>
    <property type="match status" value="1"/>
</dbReference>
<comment type="caution">
    <text evidence="6">The sequence shown here is derived from an EMBL/GenBank/DDBJ whole genome shotgun (WGS) entry which is preliminary data.</text>
</comment>
<organism evidence="6 7">
    <name type="scientific">Salinimicrobium oceani</name>
    <dbReference type="NCBI Taxonomy" id="2722702"/>
    <lineage>
        <taxon>Bacteria</taxon>
        <taxon>Pseudomonadati</taxon>
        <taxon>Bacteroidota</taxon>
        <taxon>Flavobacteriia</taxon>
        <taxon>Flavobacteriales</taxon>
        <taxon>Flavobacteriaceae</taxon>
        <taxon>Salinimicrobium</taxon>
    </lineage>
</organism>
<evidence type="ECO:0000259" key="5">
    <source>
        <dbReference type="PROSITE" id="PS50122"/>
    </source>
</evidence>
<reference evidence="6 7" key="1">
    <citation type="submission" date="2020-03" db="EMBL/GenBank/DDBJ databases">
        <title>Salinimicrobium sp. nov, isolated from SCS.</title>
        <authorList>
            <person name="Cao W.R."/>
        </authorList>
    </citation>
    <scope>NUCLEOTIDE SEQUENCE [LARGE SCALE GENOMIC DNA]</scope>
    <source>
        <strain evidence="7">J15B91</strain>
    </source>
</reference>
<protein>
    <recommendedName>
        <fullName evidence="2">protein-glutamate methylesterase</fullName>
        <ecNumber evidence="2">3.1.1.61</ecNumber>
    </recommendedName>
</protein>
<dbReference type="CDD" id="cd16433">
    <property type="entry name" value="CheB"/>
    <property type="match status" value="1"/>
</dbReference>
<dbReference type="RefSeq" id="WP_168136705.1">
    <property type="nucleotide sequence ID" value="NZ_JAAVJR010000001.1"/>
</dbReference>
<dbReference type="Proteomes" id="UP000703674">
    <property type="component" value="Unassembled WGS sequence"/>
</dbReference>
<dbReference type="InterPro" id="IPR035909">
    <property type="entry name" value="CheB_C"/>
</dbReference>
<dbReference type="InterPro" id="IPR000673">
    <property type="entry name" value="Sig_transdc_resp-reg_Me-estase"/>
</dbReference>
<dbReference type="Pfam" id="PF01339">
    <property type="entry name" value="CheB_methylest"/>
    <property type="match status" value="1"/>
</dbReference>
<evidence type="ECO:0000313" key="6">
    <source>
        <dbReference type="EMBL" id="NJW51545.1"/>
    </source>
</evidence>
<feature type="domain" description="CheB-type methylesterase" evidence="5">
    <location>
        <begin position="1"/>
        <end position="188"/>
    </location>
</feature>
<dbReference type="SUPFAM" id="SSF52738">
    <property type="entry name" value="Methylesterase CheB, C-terminal domain"/>
    <property type="match status" value="1"/>
</dbReference>
<dbReference type="Gene3D" id="3.40.50.180">
    <property type="entry name" value="Methylesterase CheB, C-terminal domain"/>
    <property type="match status" value="1"/>
</dbReference>
<name>A0ABX1CTD3_9FLAO</name>
<dbReference type="PROSITE" id="PS00028">
    <property type="entry name" value="ZINC_FINGER_C2H2_1"/>
    <property type="match status" value="1"/>
</dbReference>
<dbReference type="EMBL" id="JAAVJR010000001">
    <property type="protein sequence ID" value="NJW51545.1"/>
    <property type="molecule type" value="Genomic_DNA"/>
</dbReference>